<evidence type="ECO:0008006" key="4">
    <source>
        <dbReference type="Google" id="ProtNLM"/>
    </source>
</evidence>
<gene>
    <name evidence="2" type="ORF">PL2TA16_00262</name>
</gene>
<proteinExistence type="predicted"/>
<evidence type="ECO:0000313" key="3">
    <source>
        <dbReference type="Proteomes" id="UP000017820"/>
    </source>
</evidence>
<evidence type="ECO:0000313" key="2">
    <source>
        <dbReference type="EMBL" id="ESP91463.1"/>
    </source>
</evidence>
<dbReference type="Proteomes" id="UP000017820">
    <property type="component" value="Unassembled WGS sequence"/>
</dbReference>
<evidence type="ECO:0000256" key="1">
    <source>
        <dbReference type="SAM" id="SignalP"/>
    </source>
</evidence>
<dbReference type="RefSeq" id="WP_023401065.1">
    <property type="nucleotide sequence ID" value="NZ_AUSV01000113.1"/>
</dbReference>
<comment type="caution">
    <text evidence="2">The sequence shown here is derived from an EMBL/GenBank/DDBJ whole genome shotgun (WGS) entry which is preliminary data.</text>
</comment>
<dbReference type="PATRIC" id="fig|1353533.3.peg.4217"/>
<name>V4HNX2_PSEL2</name>
<sequence>MRNCLIFLFLFCYALQSKAGIFAGYDDFCGLPVVVGPDAQVATARTDQIGNKYIHIDPKAMQNWTVSRVFTLAHECAHHLVGHTSRLGQLERFYGGTAKQELEADCWAARKLASIGLNYDINRTILDHANAGHFSAGGYPSGSQRAQNILNCLGGSRQCKTVTTPCGHAAHPSGDKVNCSHFVQPHPNGDFTPCKHLCSGPWGAVACHPQGHTLPCMHPPVQLHSADLVQCQHAAHPQGHAQKICR</sequence>
<organism evidence="2 3">
    <name type="scientific">Pseudoalteromonas luteoviolacea (strain 2ta16)</name>
    <dbReference type="NCBI Taxonomy" id="1353533"/>
    <lineage>
        <taxon>Bacteria</taxon>
        <taxon>Pseudomonadati</taxon>
        <taxon>Pseudomonadota</taxon>
        <taxon>Gammaproteobacteria</taxon>
        <taxon>Alteromonadales</taxon>
        <taxon>Pseudoalteromonadaceae</taxon>
        <taxon>Pseudoalteromonas</taxon>
    </lineage>
</organism>
<feature type="chain" id="PRO_5004720344" description="IrrE N-terminal-like domain-containing protein" evidence="1">
    <location>
        <begin position="20"/>
        <end position="246"/>
    </location>
</feature>
<dbReference type="AlphaFoldDB" id="V4HNX2"/>
<feature type="signal peptide" evidence="1">
    <location>
        <begin position="1"/>
        <end position="19"/>
    </location>
</feature>
<dbReference type="GeneID" id="29919748"/>
<protein>
    <recommendedName>
        <fullName evidence="4">IrrE N-terminal-like domain-containing protein</fullName>
    </recommendedName>
</protein>
<keyword evidence="1" id="KW-0732">Signal</keyword>
<accession>V4HNX2</accession>
<reference evidence="2 3" key="1">
    <citation type="submission" date="2013-07" db="EMBL/GenBank/DDBJ databases">
        <title>Draft genome sequence of Pseudoalteromonas luteoviolacea 2ta16.</title>
        <authorList>
            <person name="Allen E.E."/>
            <person name="Azam F."/>
            <person name="Podell S."/>
        </authorList>
    </citation>
    <scope>NUCLEOTIDE SEQUENCE [LARGE SCALE GENOMIC DNA]</scope>
    <source>
        <strain evidence="2 3">2ta16</strain>
    </source>
</reference>
<dbReference type="EMBL" id="AUSV01000113">
    <property type="protein sequence ID" value="ESP91463.1"/>
    <property type="molecule type" value="Genomic_DNA"/>
</dbReference>